<dbReference type="Pfam" id="PF00583">
    <property type="entry name" value="Acetyltransf_1"/>
    <property type="match status" value="1"/>
</dbReference>
<dbReference type="Gene3D" id="3.40.630.30">
    <property type="match status" value="1"/>
</dbReference>
<name>A0ABT0T638_9CORY</name>
<dbReference type="CDD" id="cd04301">
    <property type="entry name" value="NAT_SF"/>
    <property type="match status" value="1"/>
</dbReference>
<dbReference type="InterPro" id="IPR016181">
    <property type="entry name" value="Acyl_CoA_acyltransferase"/>
</dbReference>
<dbReference type="PROSITE" id="PS51186">
    <property type="entry name" value="GNAT"/>
    <property type="match status" value="1"/>
</dbReference>
<dbReference type="RefSeq" id="WP_131771410.1">
    <property type="nucleotide sequence ID" value="NZ_JAMFTR010000001.1"/>
</dbReference>
<dbReference type="EMBL" id="JAMKFF010000001">
    <property type="protein sequence ID" value="MCL8492550.1"/>
    <property type="molecule type" value="Genomic_DNA"/>
</dbReference>
<feature type="domain" description="N-acetyltransferase" evidence="3">
    <location>
        <begin position="7"/>
        <end position="159"/>
    </location>
</feature>
<gene>
    <name evidence="4" type="ORF">M5J06_00140</name>
</gene>
<comment type="caution">
    <text evidence="4">The sequence shown here is derived from an EMBL/GenBank/DDBJ whole genome shotgun (WGS) entry which is preliminary data.</text>
</comment>
<evidence type="ECO:0000313" key="4">
    <source>
        <dbReference type="EMBL" id="MCL8492550.1"/>
    </source>
</evidence>
<sequence length="160" mass="18417">MIEDEGVHVSSATYERAHDVAVMLSDFNSEFDTPCPSIDVFTERFERLLRRDDVIVCIADGEKLPVGFAFVTLRPSPYYEGPIAMLEELYVHPGLRGRGIGTVIMDRVETAVSKADVTEIQINVDEVDVDARRFYERRGFSHYEDGNDYRMFCYFKELTR</sequence>
<accession>A0ABT0T638</accession>
<dbReference type="Proteomes" id="UP001203579">
    <property type="component" value="Unassembled WGS sequence"/>
</dbReference>
<protein>
    <submittedName>
        <fullName evidence="4">GNAT family N-acetyltransferase</fullName>
    </submittedName>
</protein>
<evidence type="ECO:0000256" key="1">
    <source>
        <dbReference type="ARBA" id="ARBA00022679"/>
    </source>
</evidence>
<reference evidence="4 5" key="1">
    <citation type="submission" date="2022-05" db="EMBL/GenBank/DDBJ databases">
        <title>Corynebacterium sp. B5-R-101 sp. nov., isolated from human feces.</title>
        <authorList>
            <person name="Shamsuzzaman M."/>
            <person name="Dahal R.H."/>
        </authorList>
    </citation>
    <scope>NUCLEOTIDE SEQUENCE [LARGE SCALE GENOMIC DNA]</scope>
    <source>
        <strain evidence="4 5">B5-R-101</strain>
    </source>
</reference>
<evidence type="ECO:0000313" key="5">
    <source>
        <dbReference type="Proteomes" id="UP001203579"/>
    </source>
</evidence>
<dbReference type="InterPro" id="IPR050832">
    <property type="entry name" value="Bact_Acetyltransf"/>
</dbReference>
<evidence type="ECO:0000256" key="2">
    <source>
        <dbReference type="ARBA" id="ARBA00023315"/>
    </source>
</evidence>
<dbReference type="SUPFAM" id="SSF55729">
    <property type="entry name" value="Acyl-CoA N-acyltransferases (Nat)"/>
    <property type="match status" value="1"/>
</dbReference>
<dbReference type="InterPro" id="IPR000182">
    <property type="entry name" value="GNAT_dom"/>
</dbReference>
<dbReference type="PANTHER" id="PTHR43877">
    <property type="entry name" value="AMINOALKYLPHOSPHONATE N-ACETYLTRANSFERASE-RELATED-RELATED"/>
    <property type="match status" value="1"/>
</dbReference>
<keyword evidence="5" id="KW-1185">Reference proteome</keyword>
<proteinExistence type="predicted"/>
<keyword evidence="2" id="KW-0012">Acyltransferase</keyword>
<keyword evidence="1" id="KW-0808">Transferase</keyword>
<evidence type="ECO:0000259" key="3">
    <source>
        <dbReference type="PROSITE" id="PS51186"/>
    </source>
</evidence>
<organism evidence="4 5">
    <name type="scientific">Corynebacterium intestinale</name>
    <dbReference type="NCBI Taxonomy" id="2943492"/>
    <lineage>
        <taxon>Bacteria</taxon>
        <taxon>Bacillati</taxon>
        <taxon>Actinomycetota</taxon>
        <taxon>Actinomycetes</taxon>
        <taxon>Mycobacteriales</taxon>
        <taxon>Corynebacteriaceae</taxon>
        <taxon>Corynebacterium</taxon>
    </lineage>
</organism>